<reference evidence="2" key="1">
    <citation type="submission" date="2021-06" db="EMBL/GenBank/DDBJ databases">
        <title>Comparative genomics, transcriptomics and evolutionary studies reveal genomic signatures of adaptation to plant cell wall in hemibiotrophic fungi.</title>
        <authorList>
            <consortium name="DOE Joint Genome Institute"/>
            <person name="Baroncelli R."/>
            <person name="Diaz J.F."/>
            <person name="Benocci T."/>
            <person name="Peng M."/>
            <person name="Battaglia E."/>
            <person name="Haridas S."/>
            <person name="Andreopoulos W."/>
            <person name="Labutti K."/>
            <person name="Pangilinan J."/>
            <person name="Floch G.L."/>
            <person name="Makela M.R."/>
            <person name="Henrissat B."/>
            <person name="Grigoriev I.V."/>
            <person name="Crouch J.A."/>
            <person name="De Vries R.P."/>
            <person name="Sukno S.A."/>
            <person name="Thon M.R."/>
        </authorList>
    </citation>
    <scope>NUCLEOTIDE SEQUENCE</scope>
    <source>
        <strain evidence="2">CBS 125086</strain>
    </source>
</reference>
<dbReference type="RefSeq" id="XP_060420390.1">
    <property type="nucleotide sequence ID" value="XM_060551061.1"/>
</dbReference>
<evidence type="ECO:0000256" key="1">
    <source>
        <dbReference type="SAM" id="MobiDB-lite"/>
    </source>
</evidence>
<name>A0AAD8QD32_9PEZI</name>
<dbReference type="EMBL" id="JAHLJV010000002">
    <property type="protein sequence ID" value="KAK1599801.1"/>
    <property type="molecule type" value="Genomic_DNA"/>
</dbReference>
<dbReference type="AlphaFoldDB" id="A0AAD8QD32"/>
<feature type="region of interest" description="Disordered" evidence="1">
    <location>
        <begin position="1"/>
        <end position="22"/>
    </location>
</feature>
<comment type="caution">
    <text evidence="2">The sequence shown here is derived from an EMBL/GenBank/DDBJ whole genome shotgun (WGS) entry which is preliminary data.</text>
</comment>
<proteinExistence type="predicted"/>
<keyword evidence="3" id="KW-1185">Reference proteome</keyword>
<evidence type="ECO:0000313" key="3">
    <source>
        <dbReference type="Proteomes" id="UP001230504"/>
    </source>
</evidence>
<sequence>MSPSGRGGSLTNSITTQKGREGTFSLPFPIIDTASCHISPPPSLSEFFYYYLKIAILETRVVSRGTRVLALSLFVCVCDSIGVKGRGKARVQ</sequence>
<gene>
    <name evidence="2" type="ORF">LY79DRAFT_152027</name>
</gene>
<dbReference type="GeneID" id="85435301"/>
<accession>A0AAD8QD32</accession>
<dbReference type="Proteomes" id="UP001230504">
    <property type="component" value="Unassembled WGS sequence"/>
</dbReference>
<evidence type="ECO:0000313" key="2">
    <source>
        <dbReference type="EMBL" id="KAK1599801.1"/>
    </source>
</evidence>
<organism evidence="2 3">
    <name type="scientific">Colletotrichum navitas</name>
    <dbReference type="NCBI Taxonomy" id="681940"/>
    <lineage>
        <taxon>Eukaryota</taxon>
        <taxon>Fungi</taxon>
        <taxon>Dikarya</taxon>
        <taxon>Ascomycota</taxon>
        <taxon>Pezizomycotina</taxon>
        <taxon>Sordariomycetes</taxon>
        <taxon>Hypocreomycetidae</taxon>
        <taxon>Glomerellales</taxon>
        <taxon>Glomerellaceae</taxon>
        <taxon>Colletotrichum</taxon>
        <taxon>Colletotrichum graminicola species complex</taxon>
    </lineage>
</organism>
<protein>
    <submittedName>
        <fullName evidence="2">Uncharacterized protein</fullName>
    </submittedName>
</protein>